<name>A0ABN0ABR0_CORAM</name>
<keyword evidence="3" id="KW-1185">Reference proteome</keyword>
<dbReference type="InterPro" id="IPR007630">
    <property type="entry name" value="RNA_pol_sigma70_r4"/>
</dbReference>
<dbReference type="Proteomes" id="UP000006015">
    <property type="component" value="Unassembled WGS sequence"/>
</dbReference>
<gene>
    <name evidence="2" type="ORF">HMPREF0281_02276</name>
</gene>
<organism evidence="2 3">
    <name type="scientific">Corynebacterium ammoniagenes DSM 20306</name>
    <dbReference type="NCBI Taxonomy" id="649754"/>
    <lineage>
        <taxon>Bacteria</taxon>
        <taxon>Bacillati</taxon>
        <taxon>Actinomycetota</taxon>
        <taxon>Actinomycetes</taxon>
        <taxon>Mycobacteriales</taxon>
        <taxon>Corynebacteriaceae</taxon>
        <taxon>Corynebacterium</taxon>
    </lineage>
</organism>
<evidence type="ECO:0000313" key="2">
    <source>
        <dbReference type="EMBL" id="EFG80185.1"/>
    </source>
</evidence>
<reference evidence="2 3" key="1">
    <citation type="submission" date="2010-04" db="EMBL/GenBank/DDBJ databases">
        <authorList>
            <person name="Weinstock G."/>
            <person name="Sodergren E."/>
            <person name="Clifton S."/>
            <person name="Fulton L."/>
            <person name="Fulton B."/>
            <person name="Courtney L."/>
            <person name="Fronick C."/>
            <person name="Harrison M."/>
            <person name="Strong C."/>
            <person name="Farmer C."/>
            <person name="Delahaunty K."/>
            <person name="Markovic C."/>
            <person name="Hall O."/>
            <person name="Minx P."/>
            <person name="Tomlinson C."/>
            <person name="Mitreva M."/>
            <person name="Hou S."/>
            <person name="Wollam A."/>
            <person name="Pepin K.H."/>
            <person name="Johnson M."/>
            <person name="Bhonagiri V."/>
            <person name="Zhang X."/>
            <person name="Suruliraj S."/>
            <person name="Warren W."/>
            <person name="Chinwalla A."/>
            <person name="Mardis E.R."/>
            <person name="Wilson R.K."/>
        </authorList>
    </citation>
    <scope>NUCLEOTIDE SEQUENCE [LARGE SCALE GENOMIC DNA]</scope>
    <source>
        <strain evidence="2 3">DSM 20306</strain>
    </source>
</reference>
<evidence type="ECO:0000259" key="1">
    <source>
        <dbReference type="Pfam" id="PF04545"/>
    </source>
</evidence>
<dbReference type="InterPro" id="IPR036388">
    <property type="entry name" value="WH-like_DNA-bd_sf"/>
</dbReference>
<accession>A0ABN0ABR0</accession>
<dbReference type="RefSeq" id="WP_003849107.1">
    <property type="nucleotide sequence ID" value="NZ_CP009244.1"/>
</dbReference>
<feature type="domain" description="RNA polymerase sigma-70 region 4" evidence="1">
    <location>
        <begin position="59"/>
        <end position="94"/>
    </location>
</feature>
<dbReference type="InterPro" id="IPR013324">
    <property type="entry name" value="RNA_pol_sigma_r3/r4-like"/>
</dbReference>
<sequence>MGWIDLKNDLIPTPGTISLPPEVSNKVSEVAHLFENYPPLLVVFEEAIQELIDAARGDERKFAIIAKRWIGDATLDDLGNQFGITRERVRQLEVELREDFNKSRDFYDAVLAKIERFIGRAIRLYVLEERFPFLMDRAQPFDTTYGKLFTAIDGGWVIRNGWVFSPTFEEDIAQLLEEEKNEYGVALKHNVLAKSGISERLLNEYLTRELSQKVISIKDYLIIDAGSHNSRAVALLSIHGEPMTLEEIQARLGTMNLRSARGQYAADQRLIRVSGDQWALRSWGIPAFSSIADWISEKVDEEAAMAAQNGGEPQGVSLDYLLSQAGRLRLNENSIRTYATSDWLELVDGQVRRREPDIDTPIGSSIAHSQNVYFRQGQCHLLLTLNKDHVRGRGFHVPRVVGNHYGLNFGDGIDLTSPYGTVRMGTDKLRTLRLSSIRRFIESLNAGVGDRVWLTFGDDRSFAVSLAPKFQPELTGFASLYNHIGLDITAPELGRLLQQEAADTAISPADLLAPINEALGLSPDAPRRRTVSLLRQRNQDDLADAISAL</sequence>
<dbReference type="EMBL" id="ADNS01000031">
    <property type="protein sequence ID" value="EFG80185.1"/>
    <property type="molecule type" value="Genomic_DNA"/>
</dbReference>
<comment type="caution">
    <text evidence="2">The sequence shown here is derived from an EMBL/GenBank/DDBJ whole genome shotgun (WGS) entry which is preliminary data.</text>
</comment>
<evidence type="ECO:0000313" key="3">
    <source>
        <dbReference type="Proteomes" id="UP000006015"/>
    </source>
</evidence>
<proteinExistence type="predicted"/>
<protein>
    <recommendedName>
        <fullName evidence="1">RNA polymerase sigma-70 region 4 domain-containing protein</fullName>
    </recommendedName>
</protein>
<dbReference type="Pfam" id="PF04545">
    <property type="entry name" value="Sigma70_r4"/>
    <property type="match status" value="1"/>
</dbReference>
<dbReference type="SUPFAM" id="SSF88659">
    <property type="entry name" value="Sigma3 and sigma4 domains of RNA polymerase sigma factors"/>
    <property type="match status" value="1"/>
</dbReference>
<dbReference type="Gene3D" id="1.10.10.10">
    <property type="entry name" value="Winged helix-like DNA-binding domain superfamily/Winged helix DNA-binding domain"/>
    <property type="match status" value="1"/>
</dbReference>